<gene>
    <name evidence="2" type="ORF">KC19_2G107900</name>
</gene>
<dbReference type="Proteomes" id="UP000822688">
    <property type="component" value="Chromosome 2"/>
</dbReference>
<evidence type="ECO:0000313" key="2">
    <source>
        <dbReference type="EMBL" id="KAG0586676.1"/>
    </source>
</evidence>
<dbReference type="AlphaFoldDB" id="A0A8T0IV28"/>
<evidence type="ECO:0000256" key="1">
    <source>
        <dbReference type="SAM" id="MobiDB-lite"/>
    </source>
</evidence>
<organism evidence="2 3">
    <name type="scientific">Ceratodon purpureus</name>
    <name type="common">Fire moss</name>
    <name type="synonym">Dicranum purpureum</name>
    <dbReference type="NCBI Taxonomy" id="3225"/>
    <lineage>
        <taxon>Eukaryota</taxon>
        <taxon>Viridiplantae</taxon>
        <taxon>Streptophyta</taxon>
        <taxon>Embryophyta</taxon>
        <taxon>Bryophyta</taxon>
        <taxon>Bryophytina</taxon>
        <taxon>Bryopsida</taxon>
        <taxon>Dicranidae</taxon>
        <taxon>Pseudoditrichales</taxon>
        <taxon>Ditrichaceae</taxon>
        <taxon>Ceratodon</taxon>
    </lineage>
</organism>
<accession>A0A8T0IV28</accession>
<name>A0A8T0IV28_CERPU</name>
<feature type="region of interest" description="Disordered" evidence="1">
    <location>
        <begin position="173"/>
        <end position="193"/>
    </location>
</feature>
<protein>
    <submittedName>
        <fullName evidence="2">Uncharacterized protein</fullName>
    </submittedName>
</protein>
<sequence>MSSAISDFFTISVAALTSLFSMLRCEQNLLCKSPAWIVPISMEMPISSFNIFTINVDALPISVFDVPFATEDISLNVRGLSSCRQAMYKQAASTASWLRPRIDFRSSTFLYISLARSLIVDTSPSLSAMVPIDFNAMISDRSGFEPLFCHRTREDMKSSCALDMIVDSLPSRSVRSGFEGPPTRSAGSLDVESENVRHSELSSTECCSSTSPHSSHTISPAAWSTSTSFAFRHSGHIILFIFTSHFQFPKTPQNKSAALNLII</sequence>
<comment type="caution">
    <text evidence="2">The sequence shown here is derived from an EMBL/GenBank/DDBJ whole genome shotgun (WGS) entry which is preliminary data.</text>
</comment>
<proteinExistence type="predicted"/>
<dbReference type="EMBL" id="CM026422">
    <property type="protein sequence ID" value="KAG0586676.1"/>
    <property type="molecule type" value="Genomic_DNA"/>
</dbReference>
<reference evidence="2" key="1">
    <citation type="submission" date="2020-06" db="EMBL/GenBank/DDBJ databases">
        <title>WGS assembly of Ceratodon purpureus strain R40.</title>
        <authorList>
            <person name="Carey S.B."/>
            <person name="Jenkins J."/>
            <person name="Shu S."/>
            <person name="Lovell J.T."/>
            <person name="Sreedasyam A."/>
            <person name="Maumus F."/>
            <person name="Tiley G.P."/>
            <person name="Fernandez-Pozo N."/>
            <person name="Barry K."/>
            <person name="Chen C."/>
            <person name="Wang M."/>
            <person name="Lipzen A."/>
            <person name="Daum C."/>
            <person name="Saski C.A."/>
            <person name="Payton A.C."/>
            <person name="Mcbreen J.C."/>
            <person name="Conrad R.E."/>
            <person name="Kollar L.M."/>
            <person name="Olsson S."/>
            <person name="Huttunen S."/>
            <person name="Landis J.B."/>
            <person name="Wickett N.J."/>
            <person name="Johnson M.G."/>
            <person name="Rensing S.A."/>
            <person name="Grimwood J."/>
            <person name="Schmutz J."/>
            <person name="Mcdaniel S.F."/>
        </authorList>
    </citation>
    <scope>NUCLEOTIDE SEQUENCE</scope>
    <source>
        <strain evidence="2">R40</strain>
    </source>
</reference>
<evidence type="ECO:0000313" key="3">
    <source>
        <dbReference type="Proteomes" id="UP000822688"/>
    </source>
</evidence>
<keyword evidence="3" id="KW-1185">Reference proteome</keyword>